<feature type="signal peptide" evidence="1">
    <location>
        <begin position="1"/>
        <end position="20"/>
    </location>
</feature>
<dbReference type="Pfam" id="PF10988">
    <property type="entry name" value="DUF2807"/>
    <property type="match status" value="1"/>
</dbReference>
<reference evidence="3" key="1">
    <citation type="submission" date="2022-11" db="EMBL/GenBank/DDBJ databases">
        <title>Marilongibacter aestuarii gen. nov., sp. nov., isolated from tidal flat sediment.</title>
        <authorList>
            <person name="Jiayan W."/>
        </authorList>
    </citation>
    <scope>NUCLEOTIDE SEQUENCE</scope>
    <source>
        <strain evidence="3">Z1-6</strain>
    </source>
</reference>
<evidence type="ECO:0000256" key="1">
    <source>
        <dbReference type="SAM" id="SignalP"/>
    </source>
</evidence>
<evidence type="ECO:0000259" key="2">
    <source>
        <dbReference type="Pfam" id="PF10988"/>
    </source>
</evidence>
<dbReference type="PANTHER" id="PTHR39200:SF1">
    <property type="entry name" value="AUTO-TRANSPORTER ADHESIN HEAD GIN DOMAIN-CONTAINING PROTEIN-RELATED"/>
    <property type="match status" value="1"/>
</dbReference>
<dbReference type="PANTHER" id="PTHR39200">
    <property type="entry name" value="HYPOTHETICAL EXPORTED PROTEIN"/>
    <property type="match status" value="1"/>
</dbReference>
<dbReference type="Gene3D" id="2.160.20.120">
    <property type="match status" value="1"/>
</dbReference>
<name>A0A9X3FA18_9BACT</name>
<protein>
    <submittedName>
        <fullName evidence="3">DUF2807 domain-containing protein</fullName>
    </submittedName>
</protein>
<feature type="chain" id="PRO_5040923010" evidence="1">
    <location>
        <begin position="21"/>
        <end position="231"/>
    </location>
</feature>
<comment type="caution">
    <text evidence="3">The sequence shown here is derived from an EMBL/GenBank/DDBJ whole genome shotgun (WGS) entry which is preliminary data.</text>
</comment>
<dbReference type="AlphaFoldDB" id="A0A9X3FA18"/>
<keyword evidence="4" id="KW-1185">Reference proteome</keyword>
<evidence type="ECO:0000313" key="3">
    <source>
        <dbReference type="EMBL" id="MCY1723369.1"/>
    </source>
</evidence>
<proteinExistence type="predicted"/>
<organism evidence="3 4">
    <name type="scientific">Draconibacterium aestuarii</name>
    <dbReference type="NCBI Taxonomy" id="2998507"/>
    <lineage>
        <taxon>Bacteria</taxon>
        <taxon>Pseudomonadati</taxon>
        <taxon>Bacteroidota</taxon>
        <taxon>Bacteroidia</taxon>
        <taxon>Marinilabiliales</taxon>
        <taxon>Prolixibacteraceae</taxon>
        <taxon>Draconibacterium</taxon>
    </lineage>
</organism>
<dbReference type="RefSeq" id="WP_343335692.1">
    <property type="nucleotide sequence ID" value="NZ_JAPOHD010000068.1"/>
</dbReference>
<dbReference type="Proteomes" id="UP001145087">
    <property type="component" value="Unassembled WGS sequence"/>
</dbReference>
<feature type="domain" description="Putative auto-transporter adhesin head GIN" evidence="2">
    <location>
        <begin position="35"/>
        <end position="216"/>
    </location>
</feature>
<keyword evidence="1" id="KW-0732">Signal</keyword>
<dbReference type="EMBL" id="JAPOHD010000068">
    <property type="protein sequence ID" value="MCY1723369.1"/>
    <property type="molecule type" value="Genomic_DNA"/>
</dbReference>
<accession>A0A9X3FA18</accession>
<sequence>MKKTAWITFILLLSGTTIFAQNDEDWYTKEYSVDQFTRIYLEGGFRVLLIQGDENKLVVKASDDDVFDYLQVKDRGDELRIDIEPDHITFNRIALYITFKDLEKLHIEGGVRLRTNGYLDLNDFDMYVGGGAKINLEMKADNVHIFGEGGVLFNLEGVAESLDVKLSGAGHVDADDLRVKDASFHIEGVGTASVFATKTLYAKIEGVGKVSYSGNPKVTKDIEGLGTVSSN</sequence>
<gene>
    <name evidence="3" type="ORF">OU798_23665</name>
</gene>
<dbReference type="InterPro" id="IPR021255">
    <property type="entry name" value="DUF2807"/>
</dbReference>
<evidence type="ECO:0000313" key="4">
    <source>
        <dbReference type="Proteomes" id="UP001145087"/>
    </source>
</evidence>